<proteinExistence type="predicted"/>
<reference evidence="4" key="1">
    <citation type="journal article" date="2023" name="Commun. Biol.">
        <title>Genome analysis of Parmales, the sister group of diatoms, reveals the evolutionary specialization of diatoms from phago-mixotrophs to photoautotrophs.</title>
        <authorList>
            <person name="Ban H."/>
            <person name="Sato S."/>
            <person name="Yoshikawa S."/>
            <person name="Yamada K."/>
            <person name="Nakamura Y."/>
            <person name="Ichinomiya M."/>
            <person name="Sato N."/>
            <person name="Blanc-Mathieu R."/>
            <person name="Endo H."/>
            <person name="Kuwata A."/>
            <person name="Ogata H."/>
        </authorList>
    </citation>
    <scope>NUCLEOTIDE SEQUENCE [LARGE SCALE GENOMIC DNA]</scope>
    <source>
        <strain evidence="4">NIES 3699</strain>
    </source>
</reference>
<feature type="region of interest" description="Disordered" evidence="1">
    <location>
        <begin position="623"/>
        <end position="649"/>
    </location>
</feature>
<dbReference type="GO" id="GO:0004674">
    <property type="term" value="F:protein serine/threonine kinase activity"/>
    <property type="evidence" value="ECO:0007669"/>
    <property type="project" value="TreeGrafter"/>
</dbReference>
<feature type="compositionally biased region" description="Basic and acidic residues" evidence="1">
    <location>
        <begin position="631"/>
        <end position="649"/>
    </location>
</feature>
<comment type="caution">
    <text evidence="3">The sequence shown here is derived from an EMBL/GenBank/DDBJ whole genome shotgun (WGS) entry which is preliminary data.</text>
</comment>
<dbReference type="Pfam" id="PF03382">
    <property type="entry name" value="DUF285"/>
    <property type="match status" value="1"/>
</dbReference>
<dbReference type="CDD" id="cd22249">
    <property type="entry name" value="UDM1_RNF168_RNF169-like"/>
    <property type="match status" value="1"/>
</dbReference>
<dbReference type="Gene3D" id="1.10.510.10">
    <property type="entry name" value="Transferase(Phosphotransferase) domain 1"/>
    <property type="match status" value="1"/>
</dbReference>
<keyword evidence="4" id="KW-1185">Reference proteome</keyword>
<dbReference type="PANTHER" id="PTHR44329">
    <property type="entry name" value="SERINE/THREONINE-PROTEIN KINASE TNNI3K-RELATED"/>
    <property type="match status" value="1"/>
</dbReference>
<evidence type="ECO:0000313" key="4">
    <source>
        <dbReference type="Proteomes" id="UP001165160"/>
    </source>
</evidence>
<dbReference type="SMART" id="SM00220">
    <property type="entry name" value="S_TKc"/>
    <property type="match status" value="1"/>
</dbReference>
<evidence type="ECO:0000313" key="3">
    <source>
        <dbReference type="EMBL" id="GMI08609.1"/>
    </source>
</evidence>
<dbReference type="EMBL" id="BRXX01000384">
    <property type="protein sequence ID" value="GMI08609.1"/>
    <property type="molecule type" value="Genomic_DNA"/>
</dbReference>
<feature type="domain" description="Protein kinase" evidence="2">
    <location>
        <begin position="233"/>
        <end position="495"/>
    </location>
</feature>
<dbReference type="InterPro" id="IPR011009">
    <property type="entry name" value="Kinase-like_dom_sf"/>
</dbReference>
<organism evidence="3 4">
    <name type="scientific">Triparma verrucosa</name>
    <dbReference type="NCBI Taxonomy" id="1606542"/>
    <lineage>
        <taxon>Eukaryota</taxon>
        <taxon>Sar</taxon>
        <taxon>Stramenopiles</taxon>
        <taxon>Ochrophyta</taxon>
        <taxon>Bolidophyceae</taxon>
        <taxon>Parmales</taxon>
        <taxon>Triparmaceae</taxon>
        <taxon>Triparma</taxon>
    </lineage>
</organism>
<dbReference type="Pfam" id="PF07714">
    <property type="entry name" value="PK_Tyr_Ser-Thr"/>
    <property type="match status" value="1"/>
</dbReference>
<dbReference type="InterPro" id="IPR051681">
    <property type="entry name" value="Ser/Thr_Kinases-Pseudokinases"/>
</dbReference>
<name>A0A9W7CPE4_9STRA</name>
<evidence type="ECO:0000256" key="1">
    <source>
        <dbReference type="SAM" id="MobiDB-lite"/>
    </source>
</evidence>
<dbReference type="InterPro" id="IPR011889">
    <property type="entry name" value="Liste_lipo_26"/>
</dbReference>
<evidence type="ECO:0000259" key="2">
    <source>
        <dbReference type="PROSITE" id="PS50011"/>
    </source>
</evidence>
<dbReference type="AlphaFoldDB" id="A0A9W7CPE4"/>
<dbReference type="InterPro" id="IPR005046">
    <property type="entry name" value="DUF285"/>
</dbReference>
<dbReference type="CDD" id="cd13999">
    <property type="entry name" value="STKc_MAP3K-like"/>
    <property type="match status" value="1"/>
</dbReference>
<sequence>MSAFASGAKGAALTLLNVTASVGEDFPILGQIIKVSELVTKSIQDANQSDALIVKLKSDFGRVSPTVELFNGASVSDDVLAKLETLKLTCLTMCEHVKKWTNKSYGKKVWYGRSYREKFEEDRMALVSVLDALDRSLVVDTNLDIKEMRLAQADAADLANETNRLLAKLAPGIKAAADSASALESLRAAVEREHSGWDDLSDKMDSLLKKKSAGDTRKDFMAKLWLDEVNVRWTETESFASGSYGDIYRVEYERNICCAKKIDLKKFDNTKQAAIRDEFEREISLMASLRGQSIVQILGAITRRQELIIIMEYCAGGSLRRILNSVSEPWTVPDQVNALLDIATGMEYLHSRDTMHRDLKSLNVLRDDRGRYKVADFGQSKSSTLSTTLASSTGGKSSGTPAWKAPELFKRKPATYSSDVYSFAIIIWEVMTTQNPWEGLDVGEICGAVAYENDRPGVTADMDETLMVLMQECWDREQAKRPAFDDIKRRLEKLYGGRTAPAPASPPARVAVAVAPLSVPVVEATPLSPAPAALETKKKPASLFGGIKSKEKQKNTPSPPSPAAAAASETKKQGFSLFGSKEEVPPSEETTRLQNAVAEAKKNRDVDALKTFKAQLAASIENDKAASCPTKKKEAERKKLERQREKERKKLEASNEIADLQKKIDEAWEAEVEDEELIKQLEKKLKAAQKKLADLSFSSETLKIAVNEWCRNSSAAEAKYGHIREWDTSNVTSMKELFYKKGNFNGDISSWNVSNVTTMSGMFGGASSFNGDISSWDVSNVTTMSCMFSQASSFNGDISSWDVSNVTTMSCMFSQASSFNGDISSWNVSNVTTMSGMFGGASVTSMQRMRDKISAYDVSGFDVFLDQ</sequence>
<gene>
    <name evidence="3" type="ORF">TrVE_jg11334</name>
</gene>
<dbReference type="InterPro" id="IPR001245">
    <property type="entry name" value="Ser-Thr/Tyr_kinase_cat_dom"/>
</dbReference>
<dbReference type="Proteomes" id="UP001165160">
    <property type="component" value="Unassembled WGS sequence"/>
</dbReference>
<dbReference type="PROSITE" id="PS50011">
    <property type="entry name" value="PROTEIN_KINASE_DOM"/>
    <property type="match status" value="1"/>
</dbReference>
<dbReference type="InterPro" id="IPR000719">
    <property type="entry name" value="Prot_kinase_dom"/>
</dbReference>
<dbReference type="GO" id="GO:0005524">
    <property type="term" value="F:ATP binding"/>
    <property type="evidence" value="ECO:0007669"/>
    <property type="project" value="InterPro"/>
</dbReference>
<dbReference type="PANTHER" id="PTHR44329:SF140">
    <property type="entry name" value="INACTIVE PROTEIN TYROSINE KINASE PTKL"/>
    <property type="match status" value="1"/>
</dbReference>
<accession>A0A9W7CPE4</accession>
<feature type="region of interest" description="Disordered" evidence="1">
    <location>
        <begin position="545"/>
        <end position="573"/>
    </location>
</feature>
<dbReference type="NCBIfam" id="TIGR02167">
    <property type="entry name" value="Liste_lipo_26"/>
    <property type="match status" value="4"/>
</dbReference>
<protein>
    <recommendedName>
        <fullName evidence="2">Protein kinase domain-containing protein</fullName>
    </recommendedName>
</protein>
<dbReference type="SUPFAM" id="SSF56112">
    <property type="entry name" value="Protein kinase-like (PK-like)"/>
    <property type="match status" value="1"/>
</dbReference>
<dbReference type="PRINTS" id="PR00109">
    <property type="entry name" value="TYRKINASE"/>
</dbReference>